<evidence type="ECO:0000313" key="3">
    <source>
        <dbReference type="EMBL" id="SFA69156.1"/>
    </source>
</evidence>
<dbReference type="InterPro" id="IPR016873">
    <property type="entry name" value="Caps_polysacc_synth_BcbE_prd"/>
</dbReference>
<reference evidence="3 4" key="1">
    <citation type="submission" date="2016-10" db="EMBL/GenBank/DDBJ databases">
        <authorList>
            <person name="de Groot N.N."/>
        </authorList>
    </citation>
    <scope>NUCLEOTIDE SEQUENCE [LARGE SCALE GENOMIC DNA]</scope>
    <source>
        <strain evidence="3 4">CGMCC 4.6945</strain>
    </source>
</reference>
<dbReference type="AlphaFoldDB" id="A0A1I0V0U2"/>
<protein>
    <submittedName>
        <fullName evidence="3">Nucleotidyl transferase</fullName>
    </submittedName>
</protein>
<dbReference type="Proteomes" id="UP000199012">
    <property type="component" value="Unassembled WGS sequence"/>
</dbReference>
<name>A0A1I0V0U2_9CELL</name>
<evidence type="ECO:0000256" key="1">
    <source>
        <dbReference type="SAM" id="MobiDB-lite"/>
    </source>
</evidence>
<proteinExistence type="predicted"/>
<organism evidence="3 4">
    <name type="scientific">Cellulomonas marina</name>
    <dbReference type="NCBI Taxonomy" id="988821"/>
    <lineage>
        <taxon>Bacteria</taxon>
        <taxon>Bacillati</taxon>
        <taxon>Actinomycetota</taxon>
        <taxon>Actinomycetes</taxon>
        <taxon>Micrococcales</taxon>
        <taxon>Cellulomonadaceae</taxon>
        <taxon>Cellulomonas</taxon>
    </lineage>
</organism>
<gene>
    <name evidence="3" type="ORF">SAMN05421867_10120</name>
</gene>
<sequence>MKAVLLGAGPRGAGRRSEDQQPSYLREQDRTLMLERTLRSVGRVARESVVVVRAEDAERYHVDHIVSLIEPDAHLIVVAHDTAGAACSALLAVDLLEEDEELLVVNLTDFADVDLRDAVGVFRERGAAAGTLVFDSLHPRYSYVRLEGEGGDEVVEVAEKSPISRHATAGVYWFASTTAFVEAAKSMILKRAEVQHSYFVAPVLNEIILDGGLVLAVRIEQDAYIEMKSPDPREVRAGAEGRPA</sequence>
<dbReference type="SUPFAM" id="SSF53448">
    <property type="entry name" value="Nucleotide-diphospho-sugar transferases"/>
    <property type="match status" value="1"/>
</dbReference>
<dbReference type="PIRSF" id="PIRSF028162">
    <property type="entry name" value="BcbE_prd"/>
    <property type="match status" value="1"/>
</dbReference>
<feature type="domain" description="Nucleotidyl transferase" evidence="2">
    <location>
        <begin position="33"/>
        <end position="185"/>
    </location>
</feature>
<evidence type="ECO:0000313" key="4">
    <source>
        <dbReference type="Proteomes" id="UP000199012"/>
    </source>
</evidence>
<keyword evidence="4" id="KW-1185">Reference proteome</keyword>
<dbReference type="EMBL" id="FOKA01000001">
    <property type="protein sequence ID" value="SFA69156.1"/>
    <property type="molecule type" value="Genomic_DNA"/>
</dbReference>
<dbReference type="GO" id="GO:0016740">
    <property type="term" value="F:transferase activity"/>
    <property type="evidence" value="ECO:0007669"/>
    <property type="project" value="UniProtKB-KW"/>
</dbReference>
<dbReference type="InterPro" id="IPR029044">
    <property type="entry name" value="Nucleotide-diphossugar_trans"/>
</dbReference>
<dbReference type="Pfam" id="PF00483">
    <property type="entry name" value="NTP_transferase"/>
    <property type="match status" value="1"/>
</dbReference>
<keyword evidence="3" id="KW-0808">Transferase</keyword>
<accession>A0A1I0V0U2</accession>
<dbReference type="RefSeq" id="WP_090029701.1">
    <property type="nucleotide sequence ID" value="NZ_BONM01000023.1"/>
</dbReference>
<feature type="region of interest" description="Disordered" evidence="1">
    <location>
        <begin position="1"/>
        <end position="23"/>
    </location>
</feature>
<dbReference type="Gene3D" id="3.90.550.10">
    <property type="entry name" value="Spore Coat Polysaccharide Biosynthesis Protein SpsA, Chain A"/>
    <property type="match status" value="1"/>
</dbReference>
<evidence type="ECO:0000259" key="2">
    <source>
        <dbReference type="Pfam" id="PF00483"/>
    </source>
</evidence>
<dbReference type="STRING" id="988821.SAMN05421867_10120"/>
<dbReference type="InterPro" id="IPR005835">
    <property type="entry name" value="NTP_transferase_dom"/>
</dbReference>
<dbReference type="OrthoDB" id="9788272at2"/>